<feature type="region of interest" description="Disordered" evidence="1">
    <location>
        <begin position="138"/>
        <end position="171"/>
    </location>
</feature>
<keyword evidence="3" id="KW-1185">Reference proteome</keyword>
<accession>A0AAD7NM97</accession>
<evidence type="ECO:0000256" key="1">
    <source>
        <dbReference type="SAM" id="MobiDB-lite"/>
    </source>
</evidence>
<protein>
    <submittedName>
        <fullName evidence="2">Uncharacterized protein</fullName>
    </submittedName>
</protein>
<sequence length="203" mass="21978">MLSRATSLDGVVILTPFAHERIAFRQIEDVQLEFRRLTYLALQTIVEHGTEEEARRLESSFIDRRPIADAGPTENDPCDHVIRIERANAAPPCPAHPSRSDAHSSRNARCRSCALLHSASGNYKTPAAARCSSPLQKTQVLSPDSGHSPIAKSYPAPLNPVSPSPLSTAEGQDVHESLKNPLAISVIGPWLVSVLQTGHTLVA</sequence>
<comment type="caution">
    <text evidence="2">The sequence shown here is derived from an EMBL/GenBank/DDBJ whole genome shotgun (WGS) entry which is preliminary data.</text>
</comment>
<gene>
    <name evidence="2" type="ORF">B0H16DRAFT_1717369</name>
</gene>
<organism evidence="2 3">
    <name type="scientific">Mycena metata</name>
    <dbReference type="NCBI Taxonomy" id="1033252"/>
    <lineage>
        <taxon>Eukaryota</taxon>
        <taxon>Fungi</taxon>
        <taxon>Dikarya</taxon>
        <taxon>Basidiomycota</taxon>
        <taxon>Agaricomycotina</taxon>
        <taxon>Agaricomycetes</taxon>
        <taxon>Agaricomycetidae</taxon>
        <taxon>Agaricales</taxon>
        <taxon>Marasmiineae</taxon>
        <taxon>Mycenaceae</taxon>
        <taxon>Mycena</taxon>
    </lineage>
</organism>
<proteinExistence type="predicted"/>
<evidence type="ECO:0000313" key="3">
    <source>
        <dbReference type="Proteomes" id="UP001215598"/>
    </source>
</evidence>
<reference evidence="2" key="1">
    <citation type="submission" date="2023-03" db="EMBL/GenBank/DDBJ databases">
        <title>Massive genome expansion in bonnet fungi (Mycena s.s.) driven by repeated elements and novel gene families across ecological guilds.</title>
        <authorList>
            <consortium name="Lawrence Berkeley National Laboratory"/>
            <person name="Harder C.B."/>
            <person name="Miyauchi S."/>
            <person name="Viragh M."/>
            <person name="Kuo A."/>
            <person name="Thoen E."/>
            <person name="Andreopoulos B."/>
            <person name="Lu D."/>
            <person name="Skrede I."/>
            <person name="Drula E."/>
            <person name="Henrissat B."/>
            <person name="Morin E."/>
            <person name="Kohler A."/>
            <person name="Barry K."/>
            <person name="LaButti K."/>
            <person name="Morin E."/>
            <person name="Salamov A."/>
            <person name="Lipzen A."/>
            <person name="Mereny Z."/>
            <person name="Hegedus B."/>
            <person name="Baldrian P."/>
            <person name="Stursova M."/>
            <person name="Weitz H."/>
            <person name="Taylor A."/>
            <person name="Grigoriev I.V."/>
            <person name="Nagy L.G."/>
            <person name="Martin F."/>
            <person name="Kauserud H."/>
        </authorList>
    </citation>
    <scope>NUCLEOTIDE SEQUENCE</scope>
    <source>
        <strain evidence="2">CBHHK182m</strain>
    </source>
</reference>
<evidence type="ECO:0000313" key="2">
    <source>
        <dbReference type="EMBL" id="KAJ7766142.1"/>
    </source>
</evidence>
<name>A0AAD7NM97_9AGAR</name>
<dbReference type="Proteomes" id="UP001215598">
    <property type="component" value="Unassembled WGS sequence"/>
</dbReference>
<dbReference type="AlphaFoldDB" id="A0AAD7NM97"/>
<dbReference type="EMBL" id="JARKIB010000024">
    <property type="protein sequence ID" value="KAJ7766142.1"/>
    <property type="molecule type" value="Genomic_DNA"/>
</dbReference>